<name>A0A8H5HY19_9AGAR</name>
<dbReference type="AlphaFoldDB" id="A0A8H5HY19"/>
<evidence type="ECO:0000256" key="1">
    <source>
        <dbReference type="ARBA" id="ARBA00009199"/>
    </source>
</evidence>
<accession>A0A8H5HY19</accession>
<comment type="caution">
    <text evidence="2">The sequence shown here is derived from an EMBL/GenBank/DDBJ whole genome shotgun (WGS) entry which is preliminary data.</text>
</comment>
<evidence type="ECO:0008006" key="4">
    <source>
        <dbReference type="Google" id="ProtNLM"/>
    </source>
</evidence>
<dbReference type="Proteomes" id="UP000518752">
    <property type="component" value="Unassembled WGS sequence"/>
</dbReference>
<keyword evidence="3" id="KW-1185">Reference proteome</keyword>
<sequence length="158" mass="17564">MSGMLCFMNRFGTSMSWMGLSVRFKPYRSFLMACVFKCRGAVKVNALVVSTALYNLVDSPVGVVPVTRVDAKKDQLTEEWTSPPKSERGSVLMESRLYRVKTPIYDPVKMDGMPVSVQIVGRKWEDEKVIAMMSIVDDAMGGPNRGPGPSEFAERAKT</sequence>
<protein>
    <recommendedName>
        <fullName evidence="4">Amidase domain-containing protein</fullName>
    </recommendedName>
</protein>
<comment type="similarity">
    <text evidence="1">Belongs to the amidase family.</text>
</comment>
<dbReference type="Gene3D" id="3.90.1300.10">
    <property type="entry name" value="Amidase signature (AS) domain"/>
    <property type="match status" value="1"/>
</dbReference>
<dbReference type="OrthoDB" id="6428749at2759"/>
<evidence type="ECO:0000313" key="2">
    <source>
        <dbReference type="EMBL" id="KAF5391533.1"/>
    </source>
</evidence>
<dbReference type="PANTHER" id="PTHR46072">
    <property type="entry name" value="AMIDASE-RELATED-RELATED"/>
    <property type="match status" value="1"/>
</dbReference>
<gene>
    <name evidence="2" type="ORF">D9757_002496</name>
</gene>
<dbReference type="EMBL" id="JAACJN010000009">
    <property type="protein sequence ID" value="KAF5391533.1"/>
    <property type="molecule type" value="Genomic_DNA"/>
</dbReference>
<reference evidence="2 3" key="1">
    <citation type="journal article" date="2020" name="ISME J.">
        <title>Uncovering the hidden diversity of litter-decomposition mechanisms in mushroom-forming fungi.</title>
        <authorList>
            <person name="Floudas D."/>
            <person name="Bentzer J."/>
            <person name="Ahren D."/>
            <person name="Johansson T."/>
            <person name="Persson P."/>
            <person name="Tunlid A."/>
        </authorList>
    </citation>
    <scope>NUCLEOTIDE SEQUENCE [LARGE SCALE GENOMIC DNA]</scope>
    <source>
        <strain evidence="2 3">CBS 406.79</strain>
    </source>
</reference>
<organism evidence="2 3">
    <name type="scientific">Collybiopsis confluens</name>
    <dbReference type="NCBI Taxonomy" id="2823264"/>
    <lineage>
        <taxon>Eukaryota</taxon>
        <taxon>Fungi</taxon>
        <taxon>Dikarya</taxon>
        <taxon>Basidiomycota</taxon>
        <taxon>Agaricomycotina</taxon>
        <taxon>Agaricomycetes</taxon>
        <taxon>Agaricomycetidae</taxon>
        <taxon>Agaricales</taxon>
        <taxon>Marasmiineae</taxon>
        <taxon>Omphalotaceae</taxon>
        <taxon>Collybiopsis</taxon>
    </lineage>
</organism>
<dbReference type="InterPro" id="IPR036928">
    <property type="entry name" value="AS_sf"/>
</dbReference>
<dbReference type="SUPFAM" id="SSF75304">
    <property type="entry name" value="Amidase signature (AS) enzymes"/>
    <property type="match status" value="1"/>
</dbReference>
<proteinExistence type="inferred from homology"/>
<evidence type="ECO:0000313" key="3">
    <source>
        <dbReference type="Proteomes" id="UP000518752"/>
    </source>
</evidence>